<dbReference type="GO" id="GO:0000027">
    <property type="term" value="P:ribosomal large subunit assembly"/>
    <property type="evidence" value="ECO:0007669"/>
    <property type="project" value="TreeGrafter"/>
</dbReference>
<keyword evidence="6" id="KW-0378">Hydrolase</keyword>
<proteinExistence type="inferred from homology"/>
<dbReference type="Proteomes" id="UP000837801">
    <property type="component" value="Unassembled WGS sequence"/>
</dbReference>
<feature type="compositionally biased region" description="Polar residues" evidence="10">
    <location>
        <begin position="43"/>
        <end position="52"/>
    </location>
</feature>
<comment type="caution">
    <text evidence="12">The sequence shown here is derived from an EMBL/GenBank/DDBJ whole genome shotgun (WGS) entry which is preliminary data.</text>
</comment>
<accession>A0A9P0QP89</accession>
<evidence type="ECO:0000256" key="10">
    <source>
        <dbReference type="SAM" id="MobiDB-lite"/>
    </source>
</evidence>
<dbReference type="GO" id="GO:0003676">
    <property type="term" value="F:nucleic acid binding"/>
    <property type="evidence" value="ECO:0007669"/>
    <property type="project" value="InterPro"/>
</dbReference>
<keyword evidence="8" id="KW-0539">Nucleus</keyword>
<evidence type="ECO:0000256" key="6">
    <source>
        <dbReference type="ARBA" id="ARBA00022801"/>
    </source>
</evidence>
<dbReference type="InterPro" id="IPR037431">
    <property type="entry name" value="REX4_DEDDh_dom"/>
</dbReference>
<dbReference type="GO" id="GO:0006364">
    <property type="term" value="P:rRNA processing"/>
    <property type="evidence" value="ECO:0007669"/>
    <property type="project" value="UniProtKB-KW"/>
</dbReference>
<dbReference type="EMBL" id="CAKXYY010000006">
    <property type="protein sequence ID" value="CAH2352394.1"/>
    <property type="molecule type" value="Genomic_DNA"/>
</dbReference>
<feature type="compositionally biased region" description="Basic residues" evidence="10">
    <location>
        <begin position="27"/>
        <end position="36"/>
    </location>
</feature>
<keyword evidence="5" id="KW-0540">Nuclease</keyword>
<dbReference type="PANTHER" id="PTHR12801:SF45">
    <property type="entry name" value="RNA EXONUCLEASE 4"/>
    <property type="match status" value="1"/>
</dbReference>
<comment type="subcellular location">
    <subcellularLocation>
        <location evidence="1">Nucleus</location>
    </subcellularLocation>
</comment>
<dbReference type="GO" id="GO:0005634">
    <property type="term" value="C:nucleus"/>
    <property type="evidence" value="ECO:0007669"/>
    <property type="project" value="UniProtKB-SubCell"/>
</dbReference>
<dbReference type="OrthoDB" id="8191639at2759"/>
<keyword evidence="7 12" id="KW-0269">Exonuclease</keyword>
<dbReference type="SUPFAM" id="SSF53098">
    <property type="entry name" value="Ribonuclease H-like"/>
    <property type="match status" value="1"/>
</dbReference>
<evidence type="ECO:0000256" key="4">
    <source>
        <dbReference type="ARBA" id="ARBA00022552"/>
    </source>
</evidence>
<evidence type="ECO:0000313" key="13">
    <source>
        <dbReference type="Proteomes" id="UP000837801"/>
    </source>
</evidence>
<comment type="function">
    <text evidence="9">Exoribonuclease involved in ribosome biosynthesis. Involved in the processing of ITS1, the internal transcribed spacer localized between the 18S and 5.8S rRNAs.</text>
</comment>
<keyword evidence="4" id="KW-0698">rRNA processing</keyword>
<dbReference type="GO" id="GO:0008408">
    <property type="term" value="F:3'-5' exonuclease activity"/>
    <property type="evidence" value="ECO:0007669"/>
    <property type="project" value="InterPro"/>
</dbReference>
<reference evidence="12" key="1">
    <citation type="submission" date="2022-03" db="EMBL/GenBank/DDBJ databases">
        <authorList>
            <person name="Legras J.-L."/>
            <person name="Devillers H."/>
            <person name="Grondin C."/>
        </authorList>
    </citation>
    <scope>NUCLEOTIDE SEQUENCE</scope>
    <source>
        <strain evidence="12">CLIB 1423</strain>
    </source>
</reference>
<evidence type="ECO:0000256" key="7">
    <source>
        <dbReference type="ARBA" id="ARBA00022839"/>
    </source>
</evidence>
<dbReference type="CDD" id="cd06144">
    <property type="entry name" value="REX4_like"/>
    <property type="match status" value="1"/>
</dbReference>
<evidence type="ECO:0000256" key="8">
    <source>
        <dbReference type="ARBA" id="ARBA00023242"/>
    </source>
</evidence>
<dbReference type="AlphaFoldDB" id="A0A9P0QP89"/>
<dbReference type="InterPro" id="IPR047021">
    <property type="entry name" value="REXO1/3/4-like"/>
</dbReference>
<dbReference type="InterPro" id="IPR036397">
    <property type="entry name" value="RNaseH_sf"/>
</dbReference>
<keyword evidence="13" id="KW-1185">Reference proteome</keyword>
<sequence length="280" mass="31255">MAVLSSNWKALQSKIAPKKTASGKRSTITKKKKAKKVEKVLDNPTTSTSSGTLKVSSNAIKKAAGSSIESVLWNKESDITVSDIPVGPPLSLEPIGRDTRKQEPGKYIAMDCEFVGVGFEGKESALARVSIVNFYGHVLLDTFVKPKEKVVDWRTWVSGVTPKHMNSAITFEEAQTRSNDILKDRVLVGHAIHHDLDALFLSHPKYMIRDTSTFQPFKQIAAGRTPSLKKLSLHFLKIDIQGAEHSSVEDARATMLLFRLYRKQFEQSMRQGRFSNQKNQ</sequence>
<evidence type="ECO:0000313" key="12">
    <source>
        <dbReference type="EMBL" id="CAH2352394.1"/>
    </source>
</evidence>
<evidence type="ECO:0000256" key="3">
    <source>
        <dbReference type="ARBA" id="ARBA00016937"/>
    </source>
</evidence>
<dbReference type="Pfam" id="PF00929">
    <property type="entry name" value="RNase_T"/>
    <property type="match status" value="1"/>
</dbReference>
<feature type="domain" description="Exonuclease" evidence="11">
    <location>
        <begin position="106"/>
        <end position="267"/>
    </location>
</feature>
<evidence type="ECO:0000256" key="9">
    <source>
        <dbReference type="ARBA" id="ARBA00025599"/>
    </source>
</evidence>
<protein>
    <recommendedName>
        <fullName evidence="3">RNA exonuclease 4</fullName>
    </recommendedName>
</protein>
<feature type="region of interest" description="Disordered" evidence="10">
    <location>
        <begin position="14"/>
        <end position="52"/>
    </location>
</feature>
<organism evidence="12 13">
    <name type="scientific">[Candida] railenensis</name>
    <dbReference type="NCBI Taxonomy" id="45579"/>
    <lineage>
        <taxon>Eukaryota</taxon>
        <taxon>Fungi</taxon>
        <taxon>Dikarya</taxon>
        <taxon>Ascomycota</taxon>
        <taxon>Saccharomycotina</taxon>
        <taxon>Pichiomycetes</taxon>
        <taxon>Debaryomycetaceae</taxon>
        <taxon>Kurtzmaniella</taxon>
    </lineage>
</organism>
<dbReference type="Gene3D" id="3.30.420.10">
    <property type="entry name" value="Ribonuclease H-like superfamily/Ribonuclease H"/>
    <property type="match status" value="1"/>
</dbReference>
<evidence type="ECO:0000256" key="2">
    <source>
        <dbReference type="ARBA" id="ARBA00010489"/>
    </source>
</evidence>
<evidence type="ECO:0000259" key="11">
    <source>
        <dbReference type="SMART" id="SM00479"/>
    </source>
</evidence>
<dbReference type="PANTHER" id="PTHR12801">
    <property type="entry name" value="RNA EXONUCLEASE REXO1 / RECO3 FAMILY MEMBER-RELATED"/>
    <property type="match status" value="1"/>
</dbReference>
<dbReference type="InterPro" id="IPR012337">
    <property type="entry name" value="RNaseH-like_sf"/>
</dbReference>
<comment type="similarity">
    <text evidence="2">Belongs to the REXO4 family.</text>
</comment>
<evidence type="ECO:0000256" key="1">
    <source>
        <dbReference type="ARBA" id="ARBA00004123"/>
    </source>
</evidence>
<dbReference type="FunFam" id="3.30.420.10:FF:000007">
    <property type="entry name" value="Interferon-stimulated exonuclease gene 20"/>
    <property type="match status" value="1"/>
</dbReference>
<name>A0A9P0QP89_9ASCO</name>
<dbReference type="SMART" id="SM00479">
    <property type="entry name" value="EXOIII"/>
    <property type="match status" value="1"/>
</dbReference>
<gene>
    <name evidence="12" type="ORF">CLIB1423_06S05446</name>
</gene>
<evidence type="ECO:0000256" key="5">
    <source>
        <dbReference type="ARBA" id="ARBA00022722"/>
    </source>
</evidence>
<dbReference type="InterPro" id="IPR013520">
    <property type="entry name" value="Ribonucl_H"/>
</dbReference>